<evidence type="ECO:0000256" key="1">
    <source>
        <dbReference type="SAM" id="Coils"/>
    </source>
</evidence>
<name>A0ABP9EIS2_9GAMM</name>
<dbReference type="RefSeq" id="WP_345333926.1">
    <property type="nucleotide sequence ID" value="NZ_BAABJZ010000012.1"/>
</dbReference>
<keyword evidence="4" id="KW-1185">Reference proteome</keyword>
<evidence type="ECO:0008006" key="5">
    <source>
        <dbReference type="Google" id="ProtNLM"/>
    </source>
</evidence>
<feature type="region of interest" description="Disordered" evidence="2">
    <location>
        <begin position="45"/>
        <end position="67"/>
    </location>
</feature>
<organism evidence="3 4">
    <name type="scientific">Ferrimonas pelagia</name>
    <dbReference type="NCBI Taxonomy" id="1177826"/>
    <lineage>
        <taxon>Bacteria</taxon>
        <taxon>Pseudomonadati</taxon>
        <taxon>Pseudomonadota</taxon>
        <taxon>Gammaproteobacteria</taxon>
        <taxon>Alteromonadales</taxon>
        <taxon>Ferrimonadaceae</taxon>
        <taxon>Ferrimonas</taxon>
    </lineage>
</organism>
<gene>
    <name evidence="3" type="ORF">GCM10023333_09480</name>
</gene>
<comment type="caution">
    <text evidence="3">The sequence shown here is derived from an EMBL/GenBank/DDBJ whole genome shotgun (WGS) entry which is preliminary data.</text>
</comment>
<feature type="coiled-coil region" evidence="1">
    <location>
        <begin position="70"/>
        <end position="97"/>
    </location>
</feature>
<evidence type="ECO:0000256" key="2">
    <source>
        <dbReference type="SAM" id="MobiDB-lite"/>
    </source>
</evidence>
<reference evidence="4" key="1">
    <citation type="journal article" date="2019" name="Int. J. Syst. Evol. Microbiol.">
        <title>The Global Catalogue of Microorganisms (GCM) 10K type strain sequencing project: providing services to taxonomists for standard genome sequencing and annotation.</title>
        <authorList>
            <consortium name="The Broad Institute Genomics Platform"/>
            <consortium name="The Broad Institute Genome Sequencing Center for Infectious Disease"/>
            <person name="Wu L."/>
            <person name="Ma J."/>
        </authorList>
    </citation>
    <scope>NUCLEOTIDE SEQUENCE [LARGE SCALE GENOMIC DNA]</scope>
    <source>
        <strain evidence="4">JCM 18401</strain>
    </source>
</reference>
<proteinExistence type="predicted"/>
<protein>
    <recommendedName>
        <fullName evidence="5">KfrA N-terminal DNA-binding domain-containing protein</fullName>
    </recommendedName>
</protein>
<keyword evidence="1" id="KW-0175">Coiled coil</keyword>
<accession>A0ABP9EIS2</accession>
<sequence length="99" mass="11037">MDTAIRRALTQMMAQGIEPSLALLKKHTGHQYPLPVMIQALRSWKAQPQPLDETPPPAATSPTSTDPLSLAAVQQQLEALQQQVTQLQEEVDRLKRRDS</sequence>
<dbReference type="EMBL" id="BAABJZ010000012">
    <property type="protein sequence ID" value="GAA4878151.1"/>
    <property type="molecule type" value="Genomic_DNA"/>
</dbReference>
<evidence type="ECO:0000313" key="3">
    <source>
        <dbReference type="EMBL" id="GAA4878151.1"/>
    </source>
</evidence>
<evidence type="ECO:0000313" key="4">
    <source>
        <dbReference type="Proteomes" id="UP001499988"/>
    </source>
</evidence>
<dbReference type="Proteomes" id="UP001499988">
    <property type="component" value="Unassembled WGS sequence"/>
</dbReference>